<keyword evidence="3 9" id="KW-0378">Hydrolase</keyword>
<dbReference type="SFLD" id="SFLDG01129">
    <property type="entry name" value="C1.5:_HAD__Beta-PGM__Phosphata"/>
    <property type="match status" value="1"/>
</dbReference>
<evidence type="ECO:0000256" key="3">
    <source>
        <dbReference type="ARBA" id="ARBA00022801"/>
    </source>
</evidence>
<organism evidence="10 11">
    <name type="scientific">Marinomonas rhizomae</name>
    <dbReference type="NCBI Taxonomy" id="491948"/>
    <lineage>
        <taxon>Bacteria</taxon>
        <taxon>Pseudomonadati</taxon>
        <taxon>Pseudomonadota</taxon>
        <taxon>Gammaproteobacteria</taxon>
        <taxon>Oceanospirillales</taxon>
        <taxon>Oceanospirillaceae</taxon>
        <taxon>Marinomonas</taxon>
    </lineage>
</organism>
<comment type="similarity">
    <text evidence="9">Belongs to the HAD-like hydrolase superfamily. PhnX family.</text>
</comment>
<dbReference type="GO" id="GO:0008967">
    <property type="term" value="F:phosphoglycolate phosphatase activity"/>
    <property type="evidence" value="ECO:0007669"/>
    <property type="project" value="TreeGrafter"/>
</dbReference>
<dbReference type="InterPro" id="IPR036412">
    <property type="entry name" value="HAD-like_sf"/>
</dbReference>
<dbReference type="GO" id="GO:0006281">
    <property type="term" value="P:DNA repair"/>
    <property type="evidence" value="ECO:0007669"/>
    <property type="project" value="TreeGrafter"/>
</dbReference>
<dbReference type="GO" id="GO:0050194">
    <property type="term" value="F:phosphonoacetaldehyde hydrolase activity"/>
    <property type="evidence" value="ECO:0007669"/>
    <property type="project" value="UniProtKB-UniRule"/>
</dbReference>
<dbReference type="PANTHER" id="PTHR43434:SF19">
    <property type="entry name" value="PHOSPHONOACETALDEHYDE HYDROLASE"/>
    <property type="match status" value="1"/>
</dbReference>
<dbReference type="InterPro" id="IPR023214">
    <property type="entry name" value="HAD_sf"/>
</dbReference>
<dbReference type="HAMAP" id="MF_01375">
    <property type="entry name" value="PhnX"/>
    <property type="match status" value="1"/>
</dbReference>
<dbReference type="Pfam" id="PF00702">
    <property type="entry name" value="Hydrolase"/>
    <property type="match status" value="1"/>
</dbReference>
<dbReference type="InterPro" id="IPR006439">
    <property type="entry name" value="HAD-SF_hydro_IA"/>
</dbReference>
<evidence type="ECO:0000256" key="1">
    <source>
        <dbReference type="ARBA" id="ARBA00011738"/>
    </source>
</evidence>
<comment type="catalytic activity">
    <reaction evidence="6 9">
        <text>phosphonoacetaldehyde + H2O = acetaldehyde + phosphate + H(+)</text>
        <dbReference type="Rhea" id="RHEA:18905"/>
        <dbReference type="ChEBI" id="CHEBI:15343"/>
        <dbReference type="ChEBI" id="CHEBI:15377"/>
        <dbReference type="ChEBI" id="CHEBI:15378"/>
        <dbReference type="ChEBI" id="CHEBI:43474"/>
        <dbReference type="ChEBI" id="CHEBI:58383"/>
        <dbReference type="EC" id="3.11.1.1"/>
    </reaction>
</comment>
<gene>
    <name evidence="9" type="primary">phnX</name>
    <name evidence="10" type="ORF">DFP80_11663</name>
</gene>
<keyword evidence="4 9" id="KW-0460">Magnesium</keyword>
<dbReference type="SUPFAM" id="SSF56784">
    <property type="entry name" value="HAD-like"/>
    <property type="match status" value="1"/>
</dbReference>
<comment type="caution">
    <text evidence="10">The sequence shown here is derived from an EMBL/GenBank/DDBJ whole genome shotgun (WGS) entry which is preliminary data.</text>
</comment>
<dbReference type="AlphaFoldDB" id="A0A366IWU5"/>
<dbReference type="PANTHER" id="PTHR43434">
    <property type="entry name" value="PHOSPHOGLYCOLATE PHOSPHATASE"/>
    <property type="match status" value="1"/>
</dbReference>
<dbReference type="FunFam" id="1.10.150.240:FF:000006">
    <property type="entry name" value="Phosphonoacetaldehyde hydrolase"/>
    <property type="match status" value="1"/>
</dbReference>
<feature type="active site" description="Nucleophile" evidence="9">
    <location>
        <position position="10"/>
    </location>
</feature>
<dbReference type="GO" id="GO:0000287">
    <property type="term" value="F:magnesium ion binding"/>
    <property type="evidence" value="ECO:0007669"/>
    <property type="project" value="UniProtKB-UniRule"/>
</dbReference>
<evidence type="ECO:0000256" key="7">
    <source>
        <dbReference type="ARBA" id="ARBA00056573"/>
    </source>
</evidence>
<feature type="active site" description="Schiff-base intermediate with substrate" evidence="9">
    <location>
        <position position="52"/>
    </location>
</feature>
<dbReference type="SFLD" id="SFLDG01135">
    <property type="entry name" value="C1.5.6:_HAD__Beta-PGM__Phospha"/>
    <property type="match status" value="1"/>
</dbReference>
<evidence type="ECO:0000256" key="4">
    <source>
        <dbReference type="ARBA" id="ARBA00022842"/>
    </source>
</evidence>
<dbReference type="InterPro" id="IPR023198">
    <property type="entry name" value="PGP-like_dom2"/>
</dbReference>
<comment type="function">
    <text evidence="7 9">Involved in phosphonate degradation.</text>
</comment>
<dbReference type="InterPro" id="IPR050155">
    <property type="entry name" value="HAD-like_hydrolase_sf"/>
</dbReference>
<name>A0A366IWU5_9GAMM</name>
<dbReference type="SFLD" id="SFLDF00038">
    <property type="entry name" value="phosphonoacetaldehyde_hydrolas"/>
    <property type="match status" value="1"/>
</dbReference>
<evidence type="ECO:0000313" key="11">
    <source>
        <dbReference type="Proteomes" id="UP000252792"/>
    </source>
</evidence>
<dbReference type="Gene3D" id="1.10.150.240">
    <property type="entry name" value="Putative phosphatase, domain 2"/>
    <property type="match status" value="1"/>
</dbReference>
<dbReference type="NCBIfam" id="TIGR01422">
    <property type="entry name" value="phosphonatase"/>
    <property type="match status" value="1"/>
</dbReference>
<dbReference type="OrthoDB" id="5504491at2"/>
<dbReference type="SFLD" id="SFLDS00003">
    <property type="entry name" value="Haloacid_Dehalogenase"/>
    <property type="match status" value="1"/>
</dbReference>
<dbReference type="Proteomes" id="UP000252792">
    <property type="component" value="Unassembled WGS sequence"/>
</dbReference>
<comment type="cofactor">
    <cofactor evidence="9">
        <name>Mg(2+)</name>
        <dbReference type="ChEBI" id="CHEBI:18420"/>
    </cofactor>
    <text evidence="9">Binds 1 Mg(2+) ion per subunit.</text>
</comment>
<accession>A0A366IWU5</accession>
<dbReference type="EC" id="3.11.1.1" evidence="8 9"/>
<evidence type="ECO:0000256" key="9">
    <source>
        <dbReference type="HAMAP-Rule" id="MF_01375"/>
    </source>
</evidence>
<feature type="binding site" evidence="9">
    <location>
        <position position="10"/>
    </location>
    <ligand>
        <name>Mg(2+)</name>
        <dbReference type="ChEBI" id="CHEBI:18420"/>
    </ligand>
</feature>
<evidence type="ECO:0000256" key="2">
    <source>
        <dbReference type="ARBA" id="ARBA00022723"/>
    </source>
</evidence>
<evidence type="ECO:0000256" key="5">
    <source>
        <dbReference type="ARBA" id="ARBA00023270"/>
    </source>
</evidence>
<feature type="binding site" evidence="9">
    <location>
        <position position="12"/>
    </location>
    <ligand>
        <name>Mg(2+)</name>
        <dbReference type="ChEBI" id="CHEBI:18420"/>
    </ligand>
</feature>
<keyword evidence="2 9" id="KW-0479">Metal-binding</keyword>
<dbReference type="RefSeq" id="WP_113918252.1">
    <property type="nucleotide sequence ID" value="NZ_QNSE01000016.1"/>
</dbReference>
<evidence type="ECO:0000256" key="8">
    <source>
        <dbReference type="ARBA" id="ARBA00066472"/>
    </source>
</evidence>
<dbReference type="GO" id="GO:0005829">
    <property type="term" value="C:cytosol"/>
    <property type="evidence" value="ECO:0007669"/>
    <property type="project" value="TreeGrafter"/>
</dbReference>
<evidence type="ECO:0000313" key="10">
    <source>
        <dbReference type="EMBL" id="RBP79037.1"/>
    </source>
</evidence>
<dbReference type="EMBL" id="QNSE01000016">
    <property type="protein sequence ID" value="RBP79037.1"/>
    <property type="molecule type" value="Genomic_DNA"/>
</dbReference>
<dbReference type="InterPro" id="IPR006323">
    <property type="entry name" value="Phosphonoacetald_hydro"/>
</dbReference>
<reference evidence="10 11" key="1">
    <citation type="submission" date="2018-06" db="EMBL/GenBank/DDBJ databases">
        <title>Genomic Encyclopedia of Type Strains, Phase III (KMG-III): the genomes of soil and plant-associated and newly described type strains.</title>
        <authorList>
            <person name="Whitman W."/>
        </authorList>
    </citation>
    <scope>NUCLEOTIDE SEQUENCE [LARGE SCALE GENOMIC DNA]</scope>
    <source>
        <strain evidence="10 11">CECT 7377</strain>
    </source>
</reference>
<dbReference type="NCBIfam" id="TIGR01509">
    <property type="entry name" value="HAD-SF-IA-v3"/>
    <property type="match status" value="1"/>
</dbReference>
<protein>
    <recommendedName>
        <fullName evidence="8 9">Phosphonoacetaldehyde hydrolase</fullName>
        <shortName evidence="9">Phosphonatase</shortName>
        <ecNumber evidence="8 9">3.11.1.1</ecNumber>
    </recommendedName>
    <alternativeName>
        <fullName evidence="9">Phosphonoacetaldehyde phosphonohydrolase</fullName>
    </alternativeName>
</protein>
<dbReference type="Gene3D" id="3.40.50.1000">
    <property type="entry name" value="HAD superfamily/HAD-like"/>
    <property type="match status" value="1"/>
</dbReference>
<comment type="subunit">
    <text evidence="1 9">Homodimer.</text>
</comment>
<proteinExistence type="inferred from homology"/>
<feature type="binding site" evidence="9">
    <location>
        <position position="186"/>
    </location>
    <ligand>
        <name>Mg(2+)</name>
        <dbReference type="ChEBI" id="CHEBI:18420"/>
    </ligand>
</feature>
<sequence>MSKVQAVIFDWAGTMLDFGSFAPTSIFVEAFKSGFDFDVSLAEARVPMGLSKIDHIREVGKIPAVDARWRAQHGHSMTEEEVVTIYKLFMPLQIAKVCDHAIAIPGAVDVLKELRSSNIKVGSCTGYPREVLDKLLPTAADIGIAPDYVVASDDLPQGGRPGPFMALKNVIELGVTNVSECIKVDDSAPGIAEGLNGGMWTVALLLSGNEAGLTQAEFESLDEAGLEAARSKARQVFADSGAHFMIDTIADLPGVIAEVEARLAQGIKP</sequence>
<dbReference type="GO" id="GO:0019700">
    <property type="term" value="P:organic phosphonate catabolic process"/>
    <property type="evidence" value="ECO:0007669"/>
    <property type="project" value="InterPro"/>
</dbReference>
<evidence type="ECO:0000256" key="6">
    <source>
        <dbReference type="ARBA" id="ARBA00052005"/>
    </source>
</evidence>
<keyword evidence="5 9" id="KW-0704">Schiff base</keyword>
<keyword evidence="11" id="KW-1185">Reference proteome</keyword>